<reference evidence="1 2" key="1">
    <citation type="submission" date="2009-09" db="EMBL/GenBank/DDBJ databases">
        <authorList>
            <person name="Weinstock G."/>
            <person name="Sodergren E."/>
            <person name="Clifton S."/>
            <person name="Fulton L."/>
            <person name="Fulton B."/>
            <person name="Courtney L."/>
            <person name="Fronick C."/>
            <person name="Harrison M."/>
            <person name="Strong C."/>
            <person name="Farmer C."/>
            <person name="Delahaunty K."/>
            <person name="Markovic C."/>
            <person name="Hall O."/>
            <person name="Minx P."/>
            <person name="Tomlinson C."/>
            <person name="Mitreva M."/>
            <person name="Nelson J."/>
            <person name="Hou S."/>
            <person name="Wollam A."/>
            <person name="Pepin K.H."/>
            <person name="Johnson M."/>
            <person name="Bhonagiri V."/>
            <person name="Nash W.E."/>
            <person name="Warren W."/>
            <person name="Chinwalla A."/>
            <person name="Mardis E.R."/>
            <person name="Wilson R.K."/>
        </authorList>
    </citation>
    <scope>NUCLEOTIDE SEQUENCE [LARGE SCALE GENOMIC DNA]</scope>
    <source>
        <strain evidence="1 2">F0319</strain>
    </source>
</reference>
<dbReference type="PANTHER" id="PTHR33258:SF1">
    <property type="entry name" value="TRANSPOSASE INSL FOR INSERTION SEQUENCE ELEMENT IS186A-RELATED"/>
    <property type="match status" value="1"/>
</dbReference>
<dbReference type="STRING" id="649761.HMPREF0973_01845"/>
<dbReference type="Proteomes" id="UP000003327">
    <property type="component" value="Unassembled WGS sequence"/>
</dbReference>
<dbReference type="EMBL" id="ACVA01000045">
    <property type="protein sequence ID" value="EEX18250.1"/>
    <property type="molecule type" value="Genomic_DNA"/>
</dbReference>
<dbReference type="PANTHER" id="PTHR33258">
    <property type="entry name" value="TRANSPOSASE INSL FOR INSERTION SEQUENCE ELEMENT IS186A-RELATED"/>
    <property type="match status" value="1"/>
</dbReference>
<comment type="caution">
    <text evidence="1">The sequence shown here is derived from an EMBL/GenBank/DDBJ whole genome shotgun (WGS) entry which is preliminary data.</text>
</comment>
<organism evidence="1 2">
    <name type="scientific">Prevotella veroralis F0319</name>
    <dbReference type="NCBI Taxonomy" id="649761"/>
    <lineage>
        <taxon>Bacteria</taxon>
        <taxon>Pseudomonadati</taxon>
        <taxon>Bacteroidota</taxon>
        <taxon>Bacteroidia</taxon>
        <taxon>Bacteroidales</taxon>
        <taxon>Prevotellaceae</taxon>
        <taxon>Prevotella</taxon>
    </lineage>
</organism>
<gene>
    <name evidence="1" type="ORF">HMPREF0973_01845</name>
</gene>
<dbReference type="InterPro" id="IPR012337">
    <property type="entry name" value="RNaseH-like_sf"/>
</dbReference>
<dbReference type="eggNOG" id="COG3385">
    <property type="taxonomic scope" value="Bacteria"/>
</dbReference>
<evidence type="ECO:0000313" key="1">
    <source>
        <dbReference type="EMBL" id="EEX18250.1"/>
    </source>
</evidence>
<dbReference type="HOGENOM" id="CLU_2143586_0_0_10"/>
<proteinExistence type="predicted"/>
<protein>
    <recommendedName>
        <fullName evidence="3">Transposase IS4-like domain-containing protein</fullName>
    </recommendedName>
</protein>
<name>C9MQE5_9BACT</name>
<evidence type="ECO:0000313" key="2">
    <source>
        <dbReference type="Proteomes" id="UP000003327"/>
    </source>
</evidence>
<keyword evidence="2" id="KW-1185">Reference proteome</keyword>
<dbReference type="AlphaFoldDB" id="C9MQE5"/>
<dbReference type="SUPFAM" id="SSF53098">
    <property type="entry name" value="Ribonuclease H-like"/>
    <property type="match status" value="1"/>
</dbReference>
<accession>C9MQE5</accession>
<sequence>MKHWKLQISIDTRWDIEIFFKWIKQNIVVKTLWEFSKNAVSIHLWAAIITYLLIAKIKYKNKSPYSITGMATLIRISALEKVNLKRAYNEARLSSISYSICQRTRRNGHLVG</sequence>
<evidence type="ECO:0008006" key="3">
    <source>
        <dbReference type="Google" id="ProtNLM"/>
    </source>
</evidence>